<protein>
    <recommendedName>
        <fullName evidence="5">IST1-like protein</fullName>
    </recommendedName>
</protein>
<feature type="compositionally biased region" description="Low complexity" evidence="2">
    <location>
        <begin position="254"/>
        <end position="269"/>
    </location>
</feature>
<dbReference type="FunFam" id="1.20.1260.60:FF:000002">
    <property type="entry name" value="Vacuolar protein sorting-associated protein IST1"/>
    <property type="match status" value="1"/>
</dbReference>
<dbReference type="EMBL" id="JALJOQ010000136">
    <property type="protein sequence ID" value="KAK9794648.1"/>
    <property type="molecule type" value="Genomic_DNA"/>
</dbReference>
<dbReference type="PANTHER" id="PTHR12161:SF5">
    <property type="entry name" value="IST1 HOMOLOG"/>
    <property type="match status" value="1"/>
</dbReference>
<feature type="compositionally biased region" description="Low complexity" evidence="2">
    <location>
        <begin position="322"/>
        <end position="341"/>
    </location>
</feature>
<evidence type="ECO:0000313" key="3">
    <source>
        <dbReference type="EMBL" id="KAK9794648.1"/>
    </source>
</evidence>
<comment type="caution">
    <text evidence="3">The sequence shown here is derived from an EMBL/GenBank/DDBJ whole genome shotgun (WGS) entry which is preliminary data.</text>
</comment>
<evidence type="ECO:0008006" key="5">
    <source>
        <dbReference type="Google" id="ProtNLM"/>
    </source>
</evidence>
<evidence type="ECO:0000256" key="1">
    <source>
        <dbReference type="ARBA" id="ARBA00005536"/>
    </source>
</evidence>
<dbReference type="Gene3D" id="1.20.1260.60">
    <property type="entry name" value="Vacuolar protein sorting-associated protein Ist1"/>
    <property type="match status" value="1"/>
</dbReference>
<organism evidence="3 4">
    <name type="scientific">Symbiochloris irregularis</name>
    <dbReference type="NCBI Taxonomy" id="706552"/>
    <lineage>
        <taxon>Eukaryota</taxon>
        <taxon>Viridiplantae</taxon>
        <taxon>Chlorophyta</taxon>
        <taxon>core chlorophytes</taxon>
        <taxon>Trebouxiophyceae</taxon>
        <taxon>Trebouxiales</taxon>
        <taxon>Trebouxiaceae</taxon>
        <taxon>Symbiochloris</taxon>
    </lineage>
</organism>
<dbReference type="AlphaFoldDB" id="A0AAW1NQI0"/>
<feature type="region of interest" description="Disordered" evidence="2">
    <location>
        <begin position="194"/>
        <end position="305"/>
    </location>
</feature>
<dbReference type="PANTHER" id="PTHR12161">
    <property type="entry name" value="IST1 FAMILY MEMBER"/>
    <property type="match status" value="1"/>
</dbReference>
<feature type="compositionally biased region" description="Low complexity" evidence="2">
    <location>
        <begin position="238"/>
        <end position="247"/>
    </location>
</feature>
<feature type="compositionally biased region" description="Basic and acidic residues" evidence="2">
    <location>
        <begin position="408"/>
        <end position="418"/>
    </location>
</feature>
<gene>
    <name evidence="3" type="ORF">WJX73_009554</name>
</gene>
<comment type="similarity">
    <text evidence="1">Belongs to the IST1 family.</text>
</comment>
<feature type="compositionally biased region" description="Low complexity" evidence="2">
    <location>
        <begin position="465"/>
        <end position="478"/>
    </location>
</feature>
<sequence>MFNRFNSSKCKTQCKLCSGRIKLMRNKRTIALNQLRREVAELLRTNKQEHARIRVEAVLREANLLKAYDILELFTEMLAVRVAIIEKSKDTPLDMLESLSSIVYASQRIQDFPELGVIRNLLAQKYGKEFVAEAADDSICRKWQVNENLRSCLAVEAPPPELKLQTLSDIAQEYNVEWDAHSAAMDMLPYQHPTTAPGYFNGPQADGRQQMPWDQQQQQSQQAHPPPPQDWNAQQQGSSDPYSAAAAAPPPTSLPGTRGNNNNNNNNKRGGPGGGPGNAPVTIQHSPAPGPAVQGGAQMPTGADKMSLEEYADAMAAANAARMYAGRAQDASDAAARYAGSPQRSREEDGPAARPTPPPQQQQPPQGPPVIAPTKPSMDYPAPPPSQTMYGAPPPSQGSAGSGSFRTPTDDEIQRRYDAVPGPPSKMTMGGPPSAPPPPSSQPSLPPRAPSPGLKRPSPGSQSGSAATAPSPRSSTPPKSKPTDDLEELTKRFEALKRG</sequence>
<dbReference type="InterPro" id="IPR005061">
    <property type="entry name" value="Ist1"/>
</dbReference>
<name>A0AAW1NQI0_9CHLO</name>
<reference evidence="3 4" key="1">
    <citation type="journal article" date="2024" name="Nat. Commun.">
        <title>Phylogenomics reveals the evolutionary origins of lichenization in chlorophyte algae.</title>
        <authorList>
            <person name="Puginier C."/>
            <person name="Libourel C."/>
            <person name="Otte J."/>
            <person name="Skaloud P."/>
            <person name="Haon M."/>
            <person name="Grisel S."/>
            <person name="Petersen M."/>
            <person name="Berrin J.G."/>
            <person name="Delaux P.M."/>
            <person name="Dal Grande F."/>
            <person name="Keller J."/>
        </authorList>
    </citation>
    <scope>NUCLEOTIDE SEQUENCE [LARGE SCALE GENOMIC DNA]</scope>
    <source>
        <strain evidence="3 4">SAG 2036</strain>
    </source>
</reference>
<accession>A0AAW1NQI0</accession>
<feature type="compositionally biased region" description="Pro residues" evidence="2">
    <location>
        <begin position="433"/>
        <end position="450"/>
    </location>
</feature>
<dbReference type="GO" id="GO:0015031">
    <property type="term" value="P:protein transport"/>
    <property type="evidence" value="ECO:0007669"/>
    <property type="project" value="InterPro"/>
</dbReference>
<feature type="compositionally biased region" description="Low complexity" evidence="2">
    <location>
        <begin position="209"/>
        <end position="223"/>
    </location>
</feature>
<dbReference type="InterPro" id="IPR042277">
    <property type="entry name" value="IST1-like"/>
</dbReference>
<dbReference type="Pfam" id="PF03398">
    <property type="entry name" value="Ist1"/>
    <property type="match status" value="1"/>
</dbReference>
<feature type="region of interest" description="Disordered" evidence="2">
    <location>
        <begin position="322"/>
        <end position="499"/>
    </location>
</feature>
<feature type="compositionally biased region" description="Pro residues" evidence="2">
    <location>
        <begin position="354"/>
        <end position="371"/>
    </location>
</feature>
<dbReference type="Proteomes" id="UP001465755">
    <property type="component" value="Unassembled WGS sequence"/>
</dbReference>
<feature type="compositionally biased region" description="Pro residues" evidence="2">
    <location>
        <begin position="381"/>
        <end position="396"/>
    </location>
</feature>
<proteinExistence type="inferred from homology"/>
<evidence type="ECO:0000313" key="4">
    <source>
        <dbReference type="Proteomes" id="UP001465755"/>
    </source>
</evidence>
<feature type="compositionally biased region" description="Basic and acidic residues" evidence="2">
    <location>
        <begin position="481"/>
        <end position="499"/>
    </location>
</feature>
<evidence type="ECO:0000256" key="2">
    <source>
        <dbReference type="SAM" id="MobiDB-lite"/>
    </source>
</evidence>
<keyword evidence="4" id="KW-1185">Reference proteome</keyword>